<reference evidence="3" key="1">
    <citation type="submission" date="2017-05" db="EMBL/GenBank/DDBJ databases">
        <authorList>
            <person name="Kirkegaard R."/>
            <person name="Mcilroy J S."/>
        </authorList>
    </citation>
    <scope>NUCLEOTIDE SEQUENCE [LARGE SCALE GENOMIC DNA]</scope>
</reference>
<keyword evidence="3" id="KW-1185">Reference proteome</keyword>
<dbReference type="AlphaFoldDB" id="A0A1Y6K2W0"/>
<feature type="chain" id="PRO_5012215814" evidence="1">
    <location>
        <begin position="25"/>
        <end position="544"/>
    </location>
</feature>
<organism evidence="2 3">
    <name type="scientific">Candidatus Brevifilum fermentans</name>
    <dbReference type="NCBI Taxonomy" id="1986204"/>
    <lineage>
        <taxon>Bacteria</taxon>
        <taxon>Bacillati</taxon>
        <taxon>Chloroflexota</taxon>
        <taxon>Anaerolineae</taxon>
        <taxon>Anaerolineales</taxon>
        <taxon>Anaerolineaceae</taxon>
        <taxon>Candidatus Brevifilum</taxon>
    </lineage>
</organism>
<evidence type="ECO:0000256" key="1">
    <source>
        <dbReference type="SAM" id="SignalP"/>
    </source>
</evidence>
<keyword evidence="1" id="KW-0732">Signal</keyword>
<dbReference type="EMBL" id="LT859958">
    <property type="protein sequence ID" value="SMX53197.1"/>
    <property type="molecule type" value="Genomic_DNA"/>
</dbReference>
<evidence type="ECO:0000313" key="3">
    <source>
        <dbReference type="Proteomes" id="UP000195514"/>
    </source>
</evidence>
<dbReference type="RefSeq" id="WP_087861152.1">
    <property type="nucleotide sequence ID" value="NZ_LT859958.1"/>
</dbReference>
<gene>
    <name evidence="2" type="ORF">CFX1CAM_0131</name>
</gene>
<dbReference type="Proteomes" id="UP000195514">
    <property type="component" value="Chromosome I"/>
</dbReference>
<proteinExistence type="predicted"/>
<dbReference type="KEGG" id="abat:CFX1CAM_0131"/>
<accession>A0A1Y6K2W0</accession>
<name>A0A1Y6K2W0_9CHLR</name>
<feature type="signal peptide" evidence="1">
    <location>
        <begin position="1"/>
        <end position="24"/>
    </location>
</feature>
<sequence>MKALKIVFGLLIILALISAPAVIAQEGDFPWREAPPEGTVYEPSPDFDPYHRVDDNPPIDGDIEQLIAEKQQALLESGIMTELPEMETFTPPPLSPEDMGGIDDVKADPALQESLWPAIEEQKEDAPPSADSPEDARAVKMVGAPIPIATTIDIDEWWPAVAHGGDHYLVVYVRQGNIYGKVYSNTGELKNTITIADWAADCEFPSVAYEAKSGLFVVVYEYHFSSSDYDVVIQLVSPTTGNIGDAYWVSNSVYHEWYPDVACKHTNGTCLIAFQHNQEGRIKGRFYTISSSGITHGSTVRDLSDATGASFPHLAWGVGRGLYMVTYDWWSGVKYSASYTKVYDHPVAGGNQYVHFDSYVAATFPNATFNSDVTYDPCTEKFLVSFYHLFSSTDRDPWVVAKLSTTSAAGFPPFTIAYTTQNEYEGGISFVTDSHLKPFCGSMDNLVVTYINDSVGVKAAELRGNSSTTNPIYVRDATSLQLIVDKNYAVYKNQRTAISSGSQKGELFTASSGKWGPPSPWTDLDVEGQIVAISGRVYIPLLRR</sequence>
<evidence type="ECO:0000313" key="2">
    <source>
        <dbReference type="EMBL" id="SMX53197.1"/>
    </source>
</evidence>
<protein>
    <submittedName>
        <fullName evidence="2">Uncharacterized protein</fullName>
    </submittedName>
</protein>